<evidence type="ECO:0000313" key="2">
    <source>
        <dbReference type="Proteomes" id="UP000823561"/>
    </source>
</evidence>
<comment type="caution">
    <text evidence="1">The sequence shown here is derived from an EMBL/GenBank/DDBJ whole genome shotgun (WGS) entry which is preliminary data.</text>
</comment>
<dbReference type="Proteomes" id="UP000823561">
    <property type="component" value="Chromosome 17"/>
</dbReference>
<reference evidence="1 2" key="1">
    <citation type="submission" date="2020-10" db="EMBL/GenBank/DDBJ databases">
        <title>Chromosome-scale genome assembly of the Allis shad, Alosa alosa.</title>
        <authorList>
            <person name="Margot Z."/>
            <person name="Christophe K."/>
            <person name="Cabau C."/>
            <person name="Louis A."/>
            <person name="Berthelot C."/>
            <person name="Parey E."/>
            <person name="Roest Crollius H."/>
            <person name="Montfort J."/>
            <person name="Robinson-Rechavi M."/>
            <person name="Bucao C."/>
            <person name="Bouchez O."/>
            <person name="Gislard M."/>
            <person name="Lluch J."/>
            <person name="Milhes M."/>
            <person name="Lampietro C."/>
            <person name="Lopez Roques C."/>
            <person name="Donnadieu C."/>
            <person name="Braasch I."/>
            <person name="Desvignes T."/>
            <person name="Postlethwait J."/>
            <person name="Bobe J."/>
            <person name="Guiguen Y."/>
        </authorList>
    </citation>
    <scope>NUCLEOTIDE SEQUENCE [LARGE SCALE GENOMIC DNA]</scope>
    <source>
        <strain evidence="1">M-15738</strain>
        <tissue evidence="1">Blood</tissue>
    </source>
</reference>
<protein>
    <submittedName>
        <fullName evidence="1">Uncharacterized protein</fullName>
    </submittedName>
</protein>
<accession>A0AAV6FXQ8</accession>
<evidence type="ECO:0000313" key="1">
    <source>
        <dbReference type="EMBL" id="KAG5267649.1"/>
    </source>
</evidence>
<dbReference type="AlphaFoldDB" id="A0AAV6FXQ8"/>
<keyword evidence="2" id="KW-1185">Reference proteome</keyword>
<organism evidence="1 2">
    <name type="scientific">Alosa alosa</name>
    <name type="common">allis shad</name>
    <dbReference type="NCBI Taxonomy" id="278164"/>
    <lineage>
        <taxon>Eukaryota</taxon>
        <taxon>Metazoa</taxon>
        <taxon>Chordata</taxon>
        <taxon>Craniata</taxon>
        <taxon>Vertebrata</taxon>
        <taxon>Euteleostomi</taxon>
        <taxon>Actinopterygii</taxon>
        <taxon>Neopterygii</taxon>
        <taxon>Teleostei</taxon>
        <taxon>Clupei</taxon>
        <taxon>Clupeiformes</taxon>
        <taxon>Clupeoidei</taxon>
        <taxon>Clupeidae</taxon>
        <taxon>Alosa</taxon>
    </lineage>
</organism>
<sequence>MTAVAPTITKSAERAKRMNKCILKSSVVLECSTVRTTSKLQKCQVRQKQGCVSWRTVTECLDSTTETLNFFWVQISSQLTILCLVTGDNAPLNLIRFDLQVSTGAGQENRLSWGSGDDLIFRFRYYTTLSSIFCSCSSENLRL</sequence>
<proteinExistence type="predicted"/>
<gene>
    <name evidence="1" type="ORF">AALO_G00224070</name>
</gene>
<dbReference type="EMBL" id="JADWDJ010000017">
    <property type="protein sequence ID" value="KAG5267649.1"/>
    <property type="molecule type" value="Genomic_DNA"/>
</dbReference>
<name>A0AAV6FXQ8_9TELE</name>